<feature type="region of interest" description="Disordered" evidence="4">
    <location>
        <begin position="318"/>
        <end position="337"/>
    </location>
</feature>
<keyword evidence="3" id="KW-0804">Transcription</keyword>
<evidence type="ECO:0000256" key="4">
    <source>
        <dbReference type="SAM" id="MobiDB-lite"/>
    </source>
</evidence>
<feature type="region of interest" description="Disordered" evidence="4">
    <location>
        <begin position="367"/>
        <end position="444"/>
    </location>
</feature>
<accession>A0A6J1L4Y9</accession>
<dbReference type="OrthoDB" id="25391at2759"/>
<dbReference type="RefSeq" id="XP_023007444.1">
    <property type="nucleotide sequence ID" value="XM_023151676.1"/>
</dbReference>
<keyword evidence="2" id="KW-0805">Transcription regulation</keyword>
<proteinExistence type="inferred from homology"/>
<sequence>MSGLLNSSLNGSASNLPDGAGRSFATSFSSQSGAASPVFHHSGTIQGLHNIHGSFNIQNMSGALTSRNSTINNVPSGGVQQPTGTLSSGRFASNNLPVALSQLSHSSSHGHSGVANRGGMSVVGNPGFSSSTNAVGGSIPGILSSSAGIGNRNAVPGLGVSPILGNVGPRITSSMGNMVSGGNIGRSITTGGGLSLPGLASRLNLGANNGSGSLSVQGQNRLMSGALPQGSQQVISMLGNSYPSAGGPLSQSHVQSVNSLSSLGMLNDVISNDNSPFDINDFPQLSSRPSSAGGAQGQLSSLRKQGLSPIAQQNHEFSIQNEDFPALPRFKGGNADYGMEIHQTDQHESSMPTMQAQQFSIGRSAGFNLGSSYAHRPQQQQQHSPAVSNSSVSFSPANNQDLLHLHGSDMFPSSHAASYHQQSIGPPGIGLRPLSSPSSGSGMGYDQLIQQYQQHHGQSQFRLQPLSGVSQSFRDQGLKSMQTAQSSPDPFGLLGLLSVIRLSDPDLASLALGIDLTTLGLNLNSSDNLHKTFGSPWSDEPAKGDPDFNVPQCYLIKPPPTLHQGYFSKFTLETLFYIFFSMPKDEAQLYASNELYNRGWFYHKEQRSWFIRVSHIEPLVKTNTYERGSYLCFDPQTFETVRKDNFVLHYEMVEKRPALPQH</sequence>
<evidence type="ECO:0000259" key="5">
    <source>
        <dbReference type="Pfam" id="PF04153"/>
    </source>
</evidence>
<feature type="domain" description="NOT2/NOT3/NOT5 C-terminal" evidence="5">
    <location>
        <begin position="530"/>
        <end position="652"/>
    </location>
</feature>
<organism evidence="6 7">
    <name type="scientific">Cucurbita maxima</name>
    <name type="common">Pumpkin</name>
    <name type="synonym">Winter squash</name>
    <dbReference type="NCBI Taxonomy" id="3661"/>
    <lineage>
        <taxon>Eukaryota</taxon>
        <taxon>Viridiplantae</taxon>
        <taxon>Streptophyta</taxon>
        <taxon>Embryophyta</taxon>
        <taxon>Tracheophyta</taxon>
        <taxon>Spermatophyta</taxon>
        <taxon>Magnoliopsida</taxon>
        <taxon>eudicotyledons</taxon>
        <taxon>Gunneridae</taxon>
        <taxon>Pentapetalae</taxon>
        <taxon>rosids</taxon>
        <taxon>fabids</taxon>
        <taxon>Cucurbitales</taxon>
        <taxon>Cucurbitaceae</taxon>
        <taxon>Cucurbiteae</taxon>
        <taxon>Cucurbita</taxon>
    </lineage>
</organism>
<dbReference type="FunFam" id="2.30.30.1020:FF:000004">
    <property type="entry name" value="probable NOT transcription complex subunit VIP2 isoform X1"/>
    <property type="match status" value="1"/>
</dbReference>
<dbReference type="KEGG" id="cmax:111499942"/>
<feature type="compositionally biased region" description="Low complexity" evidence="4">
    <location>
        <begin position="290"/>
        <end position="302"/>
    </location>
</feature>
<evidence type="ECO:0000256" key="1">
    <source>
        <dbReference type="ARBA" id="ARBA00007682"/>
    </source>
</evidence>
<gene>
    <name evidence="7" type="primary">LOC111499942</name>
</gene>
<evidence type="ECO:0000256" key="2">
    <source>
        <dbReference type="ARBA" id="ARBA00023015"/>
    </source>
</evidence>
<feature type="compositionally biased region" description="Low complexity" evidence="4">
    <location>
        <begin position="384"/>
        <end position="398"/>
    </location>
</feature>
<keyword evidence="6" id="KW-1185">Reference proteome</keyword>
<feature type="compositionally biased region" description="Polar residues" evidence="4">
    <location>
        <begin position="280"/>
        <end position="289"/>
    </location>
</feature>
<feature type="region of interest" description="Disordered" evidence="4">
    <location>
        <begin position="280"/>
        <end position="303"/>
    </location>
</feature>
<protein>
    <submittedName>
        <fullName evidence="7">Probable NOT transcription complex subunit VIP2 isoform X1</fullName>
    </submittedName>
</protein>
<dbReference type="InterPro" id="IPR038635">
    <property type="entry name" value="CCR4-NOT_su2/3/5_C_sf"/>
</dbReference>
<reference evidence="7" key="1">
    <citation type="submission" date="2025-08" db="UniProtKB">
        <authorList>
            <consortium name="RefSeq"/>
        </authorList>
    </citation>
    <scope>IDENTIFICATION</scope>
    <source>
        <tissue evidence="7">Young leaves</tissue>
    </source>
</reference>
<dbReference type="InterPro" id="IPR040168">
    <property type="entry name" value="Not2/3/5"/>
</dbReference>
<dbReference type="GO" id="GO:0030015">
    <property type="term" value="C:CCR4-NOT core complex"/>
    <property type="evidence" value="ECO:0007669"/>
    <property type="project" value="InterPro"/>
</dbReference>
<dbReference type="GeneID" id="111499942"/>
<name>A0A6J1L4Y9_CUCMA</name>
<evidence type="ECO:0000313" key="7">
    <source>
        <dbReference type="RefSeq" id="XP_023007444.1"/>
    </source>
</evidence>
<evidence type="ECO:0000313" key="6">
    <source>
        <dbReference type="Proteomes" id="UP000504608"/>
    </source>
</evidence>
<dbReference type="AlphaFoldDB" id="A0A6J1L4Y9"/>
<feature type="compositionally biased region" description="Low complexity" evidence="4">
    <location>
        <begin position="423"/>
        <end position="440"/>
    </location>
</feature>
<dbReference type="Gene3D" id="2.30.30.1020">
    <property type="entry name" value="CCR4-NOT complex subunit 2/3/5, C-terminal domain"/>
    <property type="match status" value="1"/>
</dbReference>
<dbReference type="Pfam" id="PF04153">
    <property type="entry name" value="NOT2_3_5_C"/>
    <property type="match status" value="1"/>
</dbReference>
<dbReference type="InterPro" id="IPR007282">
    <property type="entry name" value="NOT2/3/5_C"/>
</dbReference>
<dbReference type="Proteomes" id="UP000504608">
    <property type="component" value="Unplaced"/>
</dbReference>
<dbReference type="PANTHER" id="PTHR23326">
    <property type="entry name" value="CCR4 NOT-RELATED"/>
    <property type="match status" value="1"/>
</dbReference>
<comment type="similarity">
    <text evidence="1">Belongs to the CNOT2/3/5 family.</text>
</comment>
<dbReference type="GO" id="GO:0006355">
    <property type="term" value="P:regulation of DNA-templated transcription"/>
    <property type="evidence" value="ECO:0007669"/>
    <property type="project" value="InterPro"/>
</dbReference>
<evidence type="ECO:0000256" key="3">
    <source>
        <dbReference type="ARBA" id="ARBA00023163"/>
    </source>
</evidence>